<protein>
    <submittedName>
        <fullName evidence="2">Uncharacterized protein</fullName>
    </submittedName>
</protein>
<dbReference type="EMBL" id="VSSQ01145350">
    <property type="protein sequence ID" value="MPN64455.1"/>
    <property type="molecule type" value="Genomic_DNA"/>
</dbReference>
<dbReference type="AlphaFoldDB" id="A0A645JLB3"/>
<keyword evidence="1" id="KW-0812">Transmembrane</keyword>
<gene>
    <name evidence="2" type="ORF">SDC9_212227</name>
</gene>
<name>A0A645JLB3_9ZZZZ</name>
<organism evidence="2">
    <name type="scientific">bioreactor metagenome</name>
    <dbReference type="NCBI Taxonomy" id="1076179"/>
    <lineage>
        <taxon>unclassified sequences</taxon>
        <taxon>metagenomes</taxon>
        <taxon>ecological metagenomes</taxon>
    </lineage>
</organism>
<keyword evidence="1" id="KW-0472">Membrane</keyword>
<evidence type="ECO:0000313" key="2">
    <source>
        <dbReference type="EMBL" id="MPN64455.1"/>
    </source>
</evidence>
<accession>A0A645JLB3</accession>
<proteinExistence type="predicted"/>
<keyword evidence="1" id="KW-1133">Transmembrane helix</keyword>
<evidence type="ECO:0000256" key="1">
    <source>
        <dbReference type="SAM" id="Phobius"/>
    </source>
</evidence>
<comment type="caution">
    <text evidence="2">The sequence shown here is derived from an EMBL/GenBank/DDBJ whole genome shotgun (WGS) entry which is preliminary data.</text>
</comment>
<sequence length="58" mass="6345">MHLPHSPQLGPLGYAGVRPFNNVPRLFRSVAAILAVTGGVNKLFIVCIVVVFIFERDP</sequence>
<reference evidence="2" key="1">
    <citation type="submission" date="2019-08" db="EMBL/GenBank/DDBJ databases">
        <authorList>
            <person name="Kucharzyk K."/>
            <person name="Murdoch R.W."/>
            <person name="Higgins S."/>
            <person name="Loffler F."/>
        </authorList>
    </citation>
    <scope>NUCLEOTIDE SEQUENCE</scope>
</reference>
<feature type="transmembrane region" description="Helical" evidence="1">
    <location>
        <begin position="30"/>
        <end position="54"/>
    </location>
</feature>